<keyword evidence="2" id="KW-0547">Nucleotide-binding</keyword>
<dbReference type="InterPro" id="IPR027417">
    <property type="entry name" value="P-loop_NTPase"/>
</dbReference>
<evidence type="ECO:0000259" key="6">
    <source>
        <dbReference type="PROSITE" id="PS51716"/>
    </source>
</evidence>
<evidence type="ECO:0000256" key="3">
    <source>
        <dbReference type="ARBA" id="ARBA00022801"/>
    </source>
</evidence>
<dbReference type="InterPro" id="IPR051515">
    <property type="entry name" value="IRG"/>
</dbReference>
<dbReference type="PANTHER" id="PTHR32341">
    <property type="entry name" value="INTERFERON-INDUCIBLE GTPASE"/>
    <property type="match status" value="1"/>
</dbReference>
<evidence type="ECO:0000256" key="1">
    <source>
        <dbReference type="ARBA" id="ARBA00005429"/>
    </source>
</evidence>
<dbReference type="GeneID" id="140701988"/>
<name>A0ABM5ERV6_9SAUR</name>
<dbReference type="InterPro" id="IPR007743">
    <property type="entry name" value="Immunity-related_GTPase-like"/>
</dbReference>
<sequence length="630" mass="70710">MGKANSKPELGEANEDVQAGMVPGKTPCMPGKKTFDIAITGMTGAGKSSFVNALRGMERDDEVGAAMTDVIQCTMERTGYLHPACPEITIWDLPGIGTEEFKAEDYVENMDLHLYDLFIVVADDRFTEYDAQLVCQIQKMKKKFYYVRTKLDESIRCEKMKSNVSEEEILEKIRAYCFENLRKAGESSPRVFLISRWHLDKYDFQLLKKSLQDDVKKLNSAVPLGEKRKRDKKRIFQTVSKRLLKIDLQKLMAAMEGKSASDVAAEIHEELEALQNARLDIAITGRSGAGKSSLVNALRGMADNEKDSSETGVTETTREVKEYPHPTMPKVTIWDLPGIGTPEFTAENYLKQVNFSRYDFFLIVAAGRFTEHDTQLAREIQKMKKKFYYVSTKIDLNITCEKRKENFNEFEILEKVRNNCCENLAKTGETSPRVFLMSRWDLGLYDFPLLLQSLEDDLDDLKRHALILATPIFSKEIMEKKKAALDALIWKLAVVSLFFGAVPVPGLSFACDLAILVGALIHFCKVFGLDEDSLRRLAAQVGKPVEELKSAIKNTPVVAEINTKLVIGLLSKSAVCATLTVIELVCDFVPVLGSIVGGISSFFTTLFMLRSFLQDVLIDATNVWAVARSP</sequence>
<dbReference type="Pfam" id="PF05049">
    <property type="entry name" value="IIGP"/>
    <property type="match status" value="2"/>
</dbReference>
<gene>
    <name evidence="8" type="primary">LOC140701988</name>
</gene>
<protein>
    <submittedName>
        <fullName evidence="8">Interferon-inducible GTPase 5-like</fullName>
    </submittedName>
</protein>
<reference evidence="8" key="1">
    <citation type="submission" date="2025-08" db="UniProtKB">
        <authorList>
            <consortium name="RefSeq"/>
        </authorList>
    </citation>
    <scope>IDENTIFICATION</scope>
</reference>
<evidence type="ECO:0000256" key="2">
    <source>
        <dbReference type="ARBA" id="ARBA00022741"/>
    </source>
</evidence>
<keyword evidence="3" id="KW-0378">Hydrolase</keyword>
<comment type="similarity">
    <text evidence="1">Belongs to the TRAFAC class dynamin-like GTPase superfamily. IRG family.</text>
</comment>
<feature type="domain" description="IRG-type G" evidence="6">
    <location>
        <begin position="277"/>
        <end position="457"/>
    </location>
</feature>
<evidence type="ECO:0000256" key="5">
    <source>
        <dbReference type="SAM" id="MobiDB-lite"/>
    </source>
</evidence>
<dbReference type="Proteomes" id="UP001652642">
    <property type="component" value="Chromosome 9"/>
</dbReference>
<dbReference type="SUPFAM" id="SSF52540">
    <property type="entry name" value="P-loop containing nucleoside triphosphate hydrolases"/>
    <property type="match status" value="2"/>
</dbReference>
<dbReference type="Gene3D" id="3.40.50.300">
    <property type="entry name" value="P-loop containing nucleotide triphosphate hydrolases"/>
    <property type="match status" value="2"/>
</dbReference>
<feature type="region of interest" description="Disordered" evidence="5">
    <location>
        <begin position="1"/>
        <end position="25"/>
    </location>
</feature>
<evidence type="ECO:0000313" key="8">
    <source>
        <dbReference type="RefSeq" id="XP_072835890.1"/>
    </source>
</evidence>
<dbReference type="InterPro" id="IPR030385">
    <property type="entry name" value="G_IRG_dom"/>
</dbReference>
<keyword evidence="7" id="KW-1185">Reference proteome</keyword>
<proteinExistence type="inferred from homology"/>
<organism evidence="7 8">
    <name type="scientific">Pogona vitticeps</name>
    <name type="common">central bearded dragon</name>
    <dbReference type="NCBI Taxonomy" id="103695"/>
    <lineage>
        <taxon>Eukaryota</taxon>
        <taxon>Metazoa</taxon>
        <taxon>Chordata</taxon>
        <taxon>Craniata</taxon>
        <taxon>Vertebrata</taxon>
        <taxon>Euteleostomi</taxon>
        <taxon>Lepidosauria</taxon>
        <taxon>Squamata</taxon>
        <taxon>Bifurcata</taxon>
        <taxon>Unidentata</taxon>
        <taxon>Episquamata</taxon>
        <taxon>Toxicofera</taxon>
        <taxon>Iguania</taxon>
        <taxon>Acrodonta</taxon>
        <taxon>Agamidae</taxon>
        <taxon>Amphibolurinae</taxon>
        <taxon>Pogona</taxon>
    </lineage>
</organism>
<keyword evidence="4" id="KW-0342">GTP-binding</keyword>
<accession>A0ABM5ERV6</accession>
<feature type="domain" description="IRG-type G" evidence="6">
    <location>
        <begin position="33"/>
        <end position="214"/>
    </location>
</feature>
<dbReference type="RefSeq" id="XP_072835890.1">
    <property type="nucleotide sequence ID" value="XM_072979789.1"/>
</dbReference>
<dbReference type="PANTHER" id="PTHR32341:SF17">
    <property type="entry name" value="IRG-TYPE G DOMAIN-CONTAINING PROTEIN"/>
    <property type="match status" value="1"/>
</dbReference>
<evidence type="ECO:0000256" key="4">
    <source>
        <dbReference type="ARBA" id="ARBA00023134"/>
    </source>
</evidence>
<dbReference type="PROSITE" id="PS51716">
    <property type="entry name" value="G_IRG"/>
    <property type="match status" value="2"/>
</dbReference>
<evidence type="ECO:0000313" key="7">
    <source>
        <dbReference type="Proteomes" id="UP001652642"/>
    </source>
</evidence>